<accession>A0A8A1M8S3</accession>
<feature type="region of interest" description="Disordered" evidence="1">
    <location>
        <begin position="57"/>
        <end position="77"/>
    </location>
</feature>
<proteinExistence type="predicted"/>
<organism evidence="2 3">
    <name type="scientific">Ajellomyces capsulatus</name>
    <name type="common">Darling's disease fungus</name>
    <name type="synonym">Histoplasma capsulatum</name>
    <dbReference type="NCBI Taxonomy" id="5037"/>
    <lineage>
        <taxon>Eukaryota</taxon>
        <taxon>Fungi</taxon>
        <taxon>Dikarya</taxon>
        <taxon>Ascomycota</taxon>
        <taxon>Pezizomycotina</taxon>
        <taxon>Eurotiomycetes</taxon>
        <taxon>Eurotiomycetidae</taxon>
        <taxon>Onygenales</taxon>
        <taxon>Ajellomycetaceae</taxon>
        <taxon>Histoplasma</taxon>
    </lineage>
</organism>
<protein>
    <submittedName>
        <fullName evidence="2">Uncharacterized protein</fullName>
    </submittedName>
</protein>
<dbReference type="VEuPathDB" id="FungiDB:I7I51_05821"/>
<name>A0A8A1M8S3_AJECA</name>
<evidence type="ECO:0000313" key="3">
    <source>
        <dbReference type="Proteomes" id="UP000663671"/>
    </source>
</evidence>
<evidence type="ECO:0000313" key="2">
    <source>
        <dbReference type="EMBL" id="QSS61014.1"/>
    </source>
</evidence>
<dbReference type="EMBL" id="CP069110">
    <property type="protein sequence ID" value="QSS61014.1"/>
    <property type="molecule type" value="Genomic_DNA"/>
</dbReference>
<dbReference type="AlphaFoldDB" id="A0A8A1M8S3"/>
<evidence type="ECO:0000256" key="1">
    <source>
        <dbReference type="SAM" id="MobiDB-lite"/>
    </source>
</evidence>
<dbReference type="Proteomes" id="UP000663671">
    <property type="component" value="Chromosome 4"/>
</dbReference>
<feature type="region of interest" description="Disordered" evidence="1">
    <location>
        <begin position="93"/>
        <end position="115"/>
    </location>
</feature>
<sequence length="115" mass="12118">MIPVIHGESSIVQKTPRSDGRMIVRGSKGHGRKLLALLASDRTIVNKPNLGASATFQRNQTSRRGQTAAMGGIRPQEYTTDDDKAALLRATSCAPGQSPGPALSNFGTLLHPGLA</sequence>
<reference evidence="2" key="1">
    <citation type="submission" date="2021-01" db="EMBL/GenBank/DDBJ databases">
        <title>Chromosome-level genome assembly of a human fungal pathogen reveals clustering of transcriptionally co-regulated genes.</title>
        <authorList>
            <person name="Voorhies M."/>
            <person name="Cohen S."/>
            <person name="Shea T.P."/>
            <person name="Petrus S."/>
            <person name="Munoz J.F."/>
            <person name="Poplawski S."/>
            <person name="Goldman W.E."/>
            <person name="Michael T."/>
            <person name="Cuomo C.A."/>
            <person name="Sil A."/>
            <person name="Beyhan S."/>
        </authorList>
    </citation>
    <scope>NUCLEOTIDE SEQUENCE</scope>
    <source>
        <strain evidence="2">WU24</strain>
    </source>
</reference>
<gene>
    <name evidence="2" type="ORF">I7I51_05821</name>
</gene>
<feature type="region of interest" description="Disordered" evidence="1">
    <location>
        <begin position="1"/>
        <end position="25"/>
    </location>
</feature>